<keyword evidence="2" id="KW-0732">Signal</keyword>
<dbReference type="EMBL" id="AP022853">
    <property type="protein sequence ID" value="BCB27626.1"/>
    <property type="molecule type" value="Genomic_DNA"/>
</dbReference>
<dbReference type="Proteomes" id="UP000502260">
    <property type="component" value="Chromosome"/>
</dbReference>
<dbReference type="RefSeq" id="WP_173065618.1">
    <property type="nucleotide sequence ID" value="NZ_AP022853.1"/>
</dbReference>
<dbReference type="KEGG" id="slac:SKTS_25120"/>
<sequence>MNPVFIFLPALLLLTPRAEAANWHTLPGGAQMTLQADQPQLEATDKDKKKDKRLKVWDKITYSRLHQAILGDFYYTSAKSLTEINCTARTLKPLLRLYYDSDGNEVKSIHYRSSEPAEAVVPDTPGEAVFNFACAFKAASAVAKTAPRTKSPVQTKASPPPAKPDAAKEKTKEQKKPQPPIGTKPSPPLAPSALPAKSADTKKTVH</sequence>
<evidence type="ECO:0000313" key="5">
    <source>
        <dbReference type="Proteomes" id="UP000502260"/>
    </source>
</evidence>
<evidence type="ECO:0000313" key="4">
    <source>
        <dbReference type="EMBL" id="BCB27626.1"/>
    </source>
</evidence>
<protein>
    <recommendedName>
        <fullName evidence="3">Surface-adhesin protein E-like domain-containing protein</fullName>
    </recommendedName>
</protein>
<feature type="compositionally biased region" description="Pro residues" evidence="1">
    <location>
        <begin position="177"/>
        <end position="190"/>
    </location>
</feature>
<dbReference type="AlphaFoldDB" id="A0A6F8VF22"/>
<feature type="region of interest" description="Disordered" evidence="1">
    <location>
        <begin position="145"/>
        <end position="206"/>
    </location>
</feature>
<evidence type="ECO:0000256" key="1">
    <source>
        <dbReference type="SAM" id="MobiDB-lite"/>
    </source>
</evidence>
<organism evidence="4 5">
    <name type="scientific">Sulfurimicrobium lacus</name>
    <dbReference type="NCBI Taxonomy" id="2715678"/>
    <lineage>
        <taxon>Bacteria</taxon>
        <taxon>Pseudomonadati</taxon>
        <taxon>Pseudomonadota</taxon>
        <taxon>Betaproteobacteria</taxon>
        <taxon>Nitrosomonadales</taxon>
        <taxon>Sulfuricellaceae</taxon>
        <taxon>Sulfurimicrobium</taxon>
    </lineage>
</organism>
<evidence type="ECO:0000256" key="2">
    <source>
        <dbReference type="SAM" id="SignalP"/>
    </source>
</evidence>
<proteinExistence type="predicted"/>
<dbReference type="InterPro" id="IPR031939">
    <property type="entry name" value="Adhesin_E-like"/>
</dbReference>
<accession>A0A6F8VF22</accession>
<keyword evidence="5" id="KW-1185">Reference proteome</keyword>
<name>A0A6F8VF22_9PROT</name>
<feature type="signal peptide" evidence="2">
    <location>
        <begin position="1"/>
        <end position="20"/>
    </location>
</feature>
<feature type="domain" description="Surface-adhesin protein E-like" evidence="3">
    <location>
        <begin position="48"/>
        <end position="135"/>
    </location>
</feature>
<feature type="compositionally biased region" description="Basic and acidic residues" evidence="1">
    <location>
        <begin position="165"/>
        <end position="176"/>
    </location>
</feature>
<reference evidence="5" key="1">
    <citation type="submission" date="2020-03" db="EMBL/GenBank/DDBJ databases">
        <title>Complete genome sequence of sulfur-oxidizing bacterium skT11.</title>
        <authorList>
            <person name="Kanda M."/>
            <person name="Kojima H."/>
            <person name="Fukui M."/>
        </authorList>
    </citation>
    <scope>NUCLEOTIDE SEQUENCE [LARGE SCALE GENOMIC DNA]</scope>
    <source>
        <strain evidence="5">skT11</strain>
    </source>
</reference>
<gene>
    <name evidence="4" type="ORF">SKTS_25120</name>
</gene>
<feature type="chain" id="PRO_5026276025" description="Surface-adhesin protein E-like domain-containing protein" evidence="2">
    <location>
        <begin position="21"/>
        <end position="206"/>
    </location>
</feature>
<evidence type="ECO:0000259" key="3">
    <source>
        <dbReference type="Pfam" id="PF16747"/>
    </source>
</evidence>
<dbReference type="Pfam" id="PF16747">
    <property type="entry name" value="Adhesin_E"/>
    <property type="match status" value="1"/>
</dbReference>